<evidence type="ECO:0000256" key="5">
    <source>
        <dbReference type="HAMAP-Rule" id="MF_01600"/>
    </source>
</evidence>
<evidence type="ECO:0000256" key="1">
    <source>
        <dbReference type="ARBA" id="ARBA00022475"/>
    </source>
</evidence>
<sequence length="908" mass="104307">MKKKYTLVAAVLILMILLLSLDGILKFTVDYQWFKSLGYLSVYFTKILAIIKFMIPMFILCFVVIGLYYRSLKKSYLKEINRVELDPITKKRESKIFILVNILISALVSYGVSNKYWYSILQFTNSTDFNLTDPVFNKDISFYIFKLPLIQSIYNSMMALLVILIIVTVLAYLSLILKDRVKGIHNNTEGNITYIDGSRLKHFAGKQFAILASALLIMYSIKYILSAYYLVYSDNGVAFGASYIDLNVTLRFYRVLTILCIVAAIIVFINIRKNKVKPIIIAIATVFIVSILQAPASLLVQRFLVKANELELEKPYLSNNIEFTRKAFNIDNIEERDFEVTNNLNKESIKANKDIVSNIKINSFRPSLEFYNQVQNIRYYYDFNDIDVDRYKINGEFKQVFVAPREINSDSIEPNTWINKHLKYTHGYGVVMSDVSKVTSEGQPKFLINDIPPVNSTDIPLDNPRIYFGEKTDYYAIVNTLTSEFDAPKGGENQTNNYDGKDGINMTFLNRVLYAINQRDVNILLSKDITSESKILFRRNIVDRVQTIAPFIKYDKDPYTVLNEGKIYWIMDGYTTSNLYPYSEPYENINYIRNSVKVVIDAYDGTVDFYISDKDDPIAQSLSKMFKGLFKDIDEMPQGLKSHLRYPQDIFGIQKKVLEKYHMTDPAVFFNGEDLWEVAKKVDYDEENPNGESSYMVTRLPGEDEIEMVMLDYFNTRGKENMVSILGARMDEEHYGNLVLYKFPPKKTIYSPVFFNNKINQDTEISKEITLWKSKGSNTKFGDTLIIPIDNSLLYIKPLYIVAEGEKSIPEMKRVIAYYGDNVVMEDSIENVLAALFGKSTNEGKTEEETNNKPINEGENNTSSIVNEKIGKAADVYNKAIEAQKSGDWAKYGELIKELGDILNNLSK</sequence>
<reference evidence="7 8" key="1">
    <citation type="submission" date="2016-10" db="EMBL/GenBank/DDBJ databases">
        <authorList>
            <person name="de Groot N.N."/>
        </authorList>
    </citation>
    <scope>NUCLEOTIDE SEQUENCE [LARGE SCALE GENOMIC DNA]</scope>
    <source>
        <strain evidence="7 8">NLAE-zl-G419</strain>
    </source>
</reference>
<gene>
    <name evidence="7" type="ORF">SAMN04487885_13224</name>
</gene>
<dbReference type="HAMAP" id="MF_01600">
    <property type="entry name" value="UPF0182"/>
    <property type="match status" value="1"/>
</dbReference>
<keyword evidence="2 5" id="KW-0812">Transmembrane</keyword>
<feature type="transmembrane region" description="Helical" evidence="5">
    <location>
        <begin position="153"/>
        <end position="177"/>
    </location>
</feature>
<dbReference type="GO" id="GO:0005886">
    <property type="term" value="C:plasma membrane"/>
    <property type="evidence" value="ECO:0007669"/>
    <property type="project" value="UniProtKB-SubCell"/>
</dbReference>
<feature type="transmembrane region" description="Helical" evidence="5">
    <location>
        <begin position="47"/>
        <end position="69"/>
    </location>
</feature>
<dbReference type="NCBIfam" id="NF000825">
    <property type="entry name" value="PRK00068.1"/>
    <property type="match status" value="1"/>
</dbReference>
<protein>
    <recommendedName>
        <fullName evidence="5">UPF0182 protein SAMN04487885_13224</fullName>
    </recommendedName>
</protein>
<feature type="region of interest" description="Disordered" evidence="6">
    <location>
        <begin position="843"/>
        <end position="864"/>
    </location>
</feature>
<comment type="caution">
    <text evidence="5">Lacks conserved residue(s) required for the propagation of feature annotation.</text>
</comment>
<feature type="transmembrane region" description="Helical" evidence="5">
    <location>
        <begin position="96"/>
        <end position="113"/>
    </location>
</feature>
<evidence type="ECO:0000256" key="6">
    <source>
        <dbReference type="SAM" id="MobiDB-lite"/>
    </source>
</evidence>
<accession>A0A1I2PZJ4</accession>
<comment type="subcellular location">
    <subcellularLocation>
        <location evidence="5">Cell membrane</location>
        <topology evidence="5">Multi-pass membrane protein</topology>
    </subcellularLocation>
</comment>
<organism evidence="7 8">
    <name type="scientific">Clostridium cadaveris</name>
    <dbReference type="NCBI Taxonomy" id="1529"/>
    <lineage>
        <taxon>Bacteria</taxon>
        <taxon>Bacillati</taxon>
        <taxon>Bacillota</taxon>
        <taxon>Clostridia</taxon>
        <taxon>Eubacteriales</taxon>
        <taxon>Clostridiaceae</taxon>
        <taxon>Clostridium</taxon>
    </lineage>
</organism>
<dbReference type="GO" id="GO:0005576">
    <property type="term" value="C:extracellular region"/>
    <property type="evidence" value="ECO:0007669"/>
    <property type="project" value="TreeGrafter"/>
</dbReference>
<dbReference type="Proteomes" id="UP000182135">
    <property type="component" value="Unassembled WGS sequence"/>
</dbReference>
<dbReference type="InterPro" id="IPR005372">
    <property type="entry name" value="UPF0182"/>
</dbReference>
<dbReference type="PANTHER" id="PTHR39344:SF1">
    <property type="entry name" value="UPF0182 PROTEIN SLL1060"/>
    <property type="match status" value="1"/>
</dbReference>
<proteinExistence type="inferred from homology"/>
<evidence type="ECO:0000256" key="3">
    <source>
        <dbReference type="ARBA" id="ARBA00022989"/>
    </source>
</evidence>
<dbReference type="OrthoDB" id="9763654at2"/>
<evidence type="ECO:0000313" key="8">
    <source>
        <dbReference type="Proteomes" id="UP000182135"/>
    </source>
</evidence>
<keyword evidence="1 5" id="KW-1003">Cell membrane</keyword>
<keyword evidence="3 5" id="KW-1133">Transmembrane helix</keyword>
<dbReference type="eggNOG" id="COG1615">
    <property type="taxonomic scope" value="Bacteria"/>
</dbReference>
<dbReference type="PANTHER" id="PTHR39344">
    <property type="entry name" value="UPF0182 PROTEIN SLL1060"/>
    <property type="match status" value="1"/>
</dbReference>
<evidence type="ECO:0000313" key="7">
    <source>
        <dbReference type="EMBL" id="SFG19036.1"/>
    </source>
</evidence>
<evidence type="ECO:0000256" key="2">
    <source>
        <dbReference type="ARBA" id="ARBA00022692"/>
    </source>
</evidence>
<feature type="transmembrane region" description="Helical" evidence="5">
    <location>
        <begin position="252"/>
        <end position="271"/>
    </location>
</feature>
<dbReference type="Pfam" id="PF03699">
    <property type="entry name" value="UPF0182"/>
    <property type="match status" value="1"/>
</dbReference>
<name>A0A1I2PZJ4_9CLOT</name>
<keyword evidence="4 5" id="KW-0472">Membrane</keyword>
<evidence type="ECO:0000256" key="4">
    <source>
        <dbReference type="ARBA" id="ARBA00023136"/>
    </source>
</evidence>
<comment type="similarity">
    <text evidence="5">Belongs to the UPF0182 family.</text>
</comment>
<feature type="transmembrane region" description="Helical" evidence="5">
    <location>
        <begin position="208"/>
        <end position="232"/>
    </location>
</feature>
<dbReference type="STRING" id="1529.SAMN04487885_13224"/>
<dbReference type="AlphaFoldDB" id="A0A1I2PZJ4"/>
<dbReference type="EMBL" id="FOOE01000032">
    <property type="protein sequence ID" value="SFG19036.1"/>
    <property type="molecule type" value="Genomic_DNA"/>
</dbReference>
<keyword evidence="8" id="KW-1185">Reference proteome</keyword>
<feature type="transmembrane region" description="Helical" evidence="5">
    <location>
        <begin position="278"/>
        <end position="300"/>
    </location>
</feature>